<feature type="region of interest" description="Disordered" evidence="1">
    <location>
        <begin position="441"/>
        <end position="462"/>
    </location>
</feature>
<dbReference type="EMBL" id="CM029051">
    <property type="protein sequence ID" value="KAG2560620.1"/>
    <property type="molecule type" value="Genomic_DNA"/>
</dbReference>
<name>A0A8T0PG81_PANVG</name>
<comment type="caution">
    <text evidence="3">The sequence shown here is derived from an EMBL/GenBank/DDBJ whole genome shotgun (WGS) entry which is preliminary data.</text>
</comment>
<accession>A0A8T0PG81</accession>
<organism evidence="3 4">
    <name type="scientific">Panicum virgatum</name>
    <name type="common">Blackwell switchgrass</name>
    <dbReference type="NCBI Taxonomy" id="38727"/>
    <lineage>
        <taxon>Eukaryota</taxon>
        <taxon>Viridiplantae</taxon>
        <taxon>Streptophyta</taxon>
        <taxon>Embryophyta</taxon>
        <taxon>Tracheophyta</taxon>
        <taxon>Spermatophyta</taxon>
        <taxon>Magnoliopsida</taxon>
        <taxon>Liliopsida</taxon>
        <taxon>Poales</taxon>
        <taxon>Poaceae</taxon>
        <taxon>PACMAD clade</taxon>
        <taxon>Panicoideae</taxon>
        <taxon>Panicodae</taxon>
        <taxon>Paniceae</taxon>
        <taxon>Panicinae</taxon>
        <taxon>Panicum</taxon>
        <taxon>Panicum sect. Hiantes</taxon>
    </lineage>
</organism>
<protein>
    <recommendedName>
        <fullName evidence="2">DUF1618 domain-containing protein</fullName>
    </recommendedName>
</protein>
<dbReference type="PANTHER" id="PTHR33074">
    <property type="entry name" value="EXPRESSED PROTEIN-RELATED"/>
    <property type="match status" value="1"/>
</dbReference>
<dbReference type="InterPro" id="IPR011676">
    <property type="entry name" value="DUF1618"/>
</dbReference>
<feature type="compositionally biased region" description="Acidic residues" evidence="1">
    <location>
        <begin position="446"/>
        <end position="462"/>
    </location>
</feature>
<dbReference type="Proteomes" id="UP000823388">
    <property type="component" value="Chromosome 8K"/>
</dbReference>
<keyword evidence="4" id="KW-1185">Reference proteome</keyword>
<proteinExistence type="predicted"/>
<evidence type="ECO:0000259" key="2">
    <source>
        <dbReference type="Pfam" id="PF07762"/>
    </source>
</evidence>
<dbReference type="AlphaFoldDB" id="A0A8T0PG81"/>
<evidence type="ECO:0000313" key="3">
    <source>
        <dbReference type="EMBL" id="KAG2560620.1"/>
    </source>
</evidence>
<dbReference type="OrthoDB" id="661431at2759"/>
<reference evidence="3" key="1">
    <citation type="submission" date="2020-05" db="EMBL/GenBank/DDBJ databases">
        <title>WGS assembly of Panicum virgatum.</title>
        <authorList>
            <person name="Lovell J.T."/>
            <person name="Jenkins J."/>
            <person name="Shu S."/>
            <person name="Juenger T.E."/>
            <person name="Schmutz J."/>
        </authorList>
    </citation>
    <scope>NUCLEOTIDE SEQUENCE</scope>
    <source>
        <strain evidence="3">AP13</strain>
    </source>
</reference>
<sequence length="486" mass="54382">MSTTTATCSRRVRRGSRRPASILFNTMAVVGIHNSNTTAKDRTRNGKPIQVSFCLKRPPQPSKLFVHSSDLNLSVPTDIIYSVDDLLLLRVNMGSGPWARYDKDYDYYVYRADPALPSLELLRRPHPYFYRTDVGLLPRPGGHYTLAALNFTGIVHQFELHVFHSDTSTWASRVLSVAAPQEDFKVSIPPRCDRLLLHHTTTVITIGGEGGTMGWVDLWRGILLCDVLDAEPSLRGMPLPLPLVEMGYNNGLGIDLGNPAQRRGITFIRGKACLNFVHLEITEECFPEVDEETESIRVRVDDWVLTTWSNKKMSSSLEDWHKESVVQASSIAIDPAISRVLEDTGLLHGASDNDAAAERRDLQNLSIYQPTPSITGENVVYLVAREKFSHPKAWILAVDMKNEGRVQSAAYFGIRQYFGLDIIYCHSRISKYMSPVKYENPATTSVDEDVEEELGEGGEEDDVKELGEEELIALLKMITTISGCQP</sequence>
<evidence type="ECO:0000313" key="4">
    <source>
        <dbReference type="Proteomes" id="UP000823388"/>
    </source>
</evidence>
<dbReference type="Pfam" id="PF07762">
    <property type="entry name" value="DUF1618"/>
    <property type="match status" value="1"/>
</dbReference>
<dbReference type="PANTHER" id="PTHR33074:SF72">
    <property type="entry name" value="DUF1618 DOMAIN-CONTAINING PROTEIN"/>
    <property type="match status" value="1"/>
</dbReference>
<gene>
    <name evidence="3" type="ORF">PVAP13_8KG080500</name>
</gene>
<feature type="domain" description="DUF1618" evidence="2">
    <location>
        <begin position="215"/>
        <end position="381"/>
    </location>
</feature>
<evidence type="ECO:0000256" key="1">
    <source>
        <dbReference type="SAM" id="MobiDB-lite"/>
    </source>
</evidence>